<dbReference type="AlphaFoldDB" id="A0AAV3BPV7"/>
<protein>
    <submittedName>
        <fullName evidence="1">Uncharacterized protein</fullName>
    </submittedName>
</protein>
<reference evidence="1 2" key="1">
    <citation type="submission" date="2007-07" db="EMBL/GenBank/DDBJ databases">
        <title>Annotation of Clostridium perfringens B str. ATCC 3626.</title>
        <authorList>
            <person name="Paulsen I."/>
            <person name="Sebastian Y."/>
        </authorList>
    </citation>
    <scope>NUCLEOTIDE SEQUENCE [LARGE SCALE GENOMIC DNA]</scope>
    <source>
        <strain evidence="2">B str. ATCC 3626</strain>
    </source>
</reference>
<evidence type="ECO:0000313" key="2">
    <source>
        <dbReference type="Proteomes" id="UP000004342"/>
    </source>
</evidence>
<evidence type="ECO:0000313" key="1">
    <source>
        <dbReference type="EMBL" id="EDT23122.1"/>
    </source>
</evidence>
<sequence>MLFLWARDAISLIEITLEDEGEDLPLSNSSTIKKEMKI</sequence>
<name>A0AAV3BPV7_CLOPF</name>
<dbReference type="Proteomes" id="UP000004342">
    <property type="component" value="Unassembled WGS sequence"/>
</dbReference>
<gene>
    <name evidence="1" type="ORF">AC1_A0351</name>
</gene>
<accession>A0AAV3BPV7</accession>
<organism evidence="1 2">
    <name type="scientific">Clostridium perfringens B str. ATCC 3626</name>
    <dbReference type="NCBI Taxonomy" id="451754"/>
    <lineage>
        <taxon>Bacteria</taxon>
        <taxon>Bacillati</taxon>
        <taxon>Bacillota</taxon>
        <taxon>Clostridia</taxon>
        <taxon>Eubacteriales</taxon>
        <taxon>Clostridiaceae</taxon>
        <taxon>Clostridium</taxon>
    </lineage>
</organism>
<proteinExistence type="predicted"/>
<dbReference type="EMBL" id="ABDV01000022">
    <property type="protein sequence ID" value="EDT23122.1"/>
    <property type="molecule type" value="Genomic_DNA"/>
</dbReference>
<comment type="caution">
    <text evidence="1">The sequence shown here is derived from an EMBL/GenBank/DDBJ whole genome shotgun (WGS) entry which is preliminary data.</text>
</comment>